<dbReference type="PANTHER" id="PTHR46491">
    <property type="entry name" value="CDGSH IRON SULFUR DOMAIN PROTEIN HOMOLOG"/>
    <property type="match status" value="1"/>
</dbReference>
<dbReference type="PANTHER" id="PTHR46491:SF3">
    <property type="entry name" value="CDGSH IRON-SULFUR DOMAIN-CONTAINING PROTEIN 3, MITOCHONDRIAL"/>
    <property type="match status" value="1"/>
</dbReference>
<keyword evidence="2" id="KW-0479">Metal-binding</keyword>
<evidence type="ECO:0000256" key="1">
    <source>
        <dbReference type="ARBA" id="ARBA00022714"/>
    </source>
</evidence>
<keyword evidence="1" id="KW-0001">2Fe-2S</keyword>
<dbReference type="GO" id="GO:0051537">
    <property type="term" value="F:2 iron, 2 sulfur cluster binding"/>
    <property type="evidence" value="ECO:0007669"/>
    <property type="project" value="UniProtKB-KW"/>
</dbReference>
<gene>
    <name evidence="7" type="ORF">ABB27_14510</name>
</gene>
<name>A0A0R0C9R3_9GAMM</name>
<evidence type="ECO:0000313" key="8">
    <source>
        <dbReference type="Proteomes" id="UP000051863"/>
    </source>
</evidence>
<dbReference type="RefSeq" id="WP_057629492.1">
    <property type="nucleotide sequence ID" value="NZ_LDJJ01000051.1"/>
</dbReference>
<dbReference type="InterPro" id="IPR018967">
    <property type="entry name" value="FeS-contain_CDGSH-typ"/>
</dbReference>
<dbReference type="SUPFAM" id="SSF54862">
    <property type="entry name" value="4Fe-4S ferredoxins"/>
    <property type="match status" value="1"/>
</dbReference>
<sequence length="213" mass="23261">MATETVRGRTVTIHFDGERCIHSRNCVLSHPDVFVPNVVGEWIHPDAVAPEEVELIARSCPSGAIRYEYNDGSHAEPAPVVNLVHIRENGPLAFTAPLLIAGKDEGMRATLCRCGESHKKPFCDHRHVDCGFTASGEPAEKKSEALPQRDGPLQVNPTRNGPLHVIGNLEVVSGTGRTIDRVTETWLCRCGHSNNKPFCDGSHRKVGFQADGE</sequence>
<dbReference type="PATRIC" id="fig|405446.3.peg.2648"/>
<feature type="domain" description="Iron-binding zinc finger CDGSH type" evidence="6">
    <location>
        <begin position="170"/>
        <end position="209"/>
    </location>
</feature>
<organism evidence="7 8">
    <name type="scientific">Stenotrophomonas terrae</name>
    <dbReference type="NCBI Taxonomy" id="405446"/>
    <lineage>
        <taxon>Bacteria</taxon>
        <taxon>Pseudomonadati</taxon>
        <taxon>Pseudomonadota</taxon>
        <taxon>Gammaproteobacteria</taxon>
        <taxon>Lysobacterales</taxon>
        <taxon>Lysobacteraceae</taxon>
        <taxon>Stenotrophomonas</taxon>
    </lineage>
</organism>
<dbReference type="GO" id="GO:0005737">
    <property type="term" value="C:cytoplasm"/>
    <property type="evidence" value="ECO:0007669"/>
    <property type="project" value="UniProtKB-ARBA"/>
</dbReference>
<reference evidence="7 8" key="1">
    <citation type="submission" date="2015-05" db="EMBL/GenBank/DDBJ databases">
        <title>Genome sequencing and analysis of members of genus Stenotrophomonas.</title>
        <authorList>
            <person name="Patil P.P."/>
            <person name="Midha S."/>
            <person name="Patil P.B."/>
        </authorList>
    </citation>
    <scope>NUCLEOTIDE SEQUENCE [LARGE SCALE GENOMIC DNA]</scope>
    <source>
        <strain evidence="7 8">DSM 18941</strain>
    </source>
</reference>
<dbReference type="Proteomes" id="UP000051863">
    <property type="component" value="Unassembled WGS sequence"/>
</dbReference>
<dbReference type="SMART" id="SM00704">
    <property type="entry name" value="ZnF_CDGSH"/>
    <property type="match status" value="2"/>
</dbReference>
<dbReference type="OrthoDB" id="9795032at2"/>
<protein>
    <submittedName>
        <fullName evidence="7">Iron-binding protein</fullName>
    </submittedName>
</protein>
<dbReference type="Pfam" id="PF09360">
    <property type="entry name" value="zf-CDGSH"/>
    <property type="match status" value="2"/>
</dbReference>
<dbReference type="Gene3D" id="3.30.70.20">
    <property type="match status" value="1"/>
</dbReference>
<accession>A0A0R0C9R3</accession>
<dbReference type="Gene3D" id="3.40.5.90">
    <property type="entry name" value="CDGSH iron-sulfur domain, mitoNEET-type"/>
    <property type="match status" value="2"/>
</dbReference>
<evidence type="ECO:0000259" key="6">
    <source>
        <dbReference type="SMART" id="SM00704"/>
    </source>
</evidence>
<evidence type="ECO:0000256" key="4">
    <source>
        <dbReference type="ARBA" id="ARBA00023014"/>
    </source>
</evidence>
<feature type="region of interest" description="Disordered" evidence="5">
    <location>
        <begin position="139"/>
        <end position="161"/>
    </location>
</feature>
<evidence type="ECO:0000256" key="2">
    <source>
        <dbReference type="ARBA" id="ARBA00022723"/>
    </source>
</evidence>
<evidence type="ECO:0000256" key="5">
    <source>
        <dbReference type="SAM" id="MobiDB-lite"/>
    </source>
</evidence>
<dbReference type="AlphaFoldDB" id="A0A0R0C9R3"/>
<dbReference type="Pfam" id="PF06902">
    <property type="entry name" value="Fer4_19"/>
    <property type="match status" value="1"/>
</dbReference>
<dbReference type="InterPro" id="IPR042216">
    <property type="entry name" value="MitoNEET_CISD"/>
</dbReference>
<evidence type="ECO:0000256" key="3">
    <source>
        <dbReference type="ARBA" id="ARBA00023004"/>
    </source>
</evidence>
<keyword evidence="8" id="KW-1185">Reference proteome</keyword>
<comment type="caution">
    <text evidence="7">The sequence shown here is derived from an EMBL/GenBank/DDBJ whole genome shotgun (WGS) entry which is preliminary data.</text>
</comment>
<dbReference type="EMBL" id="LDJJ01000051">
    <property type="protein sequence ID" value="KRG65782.1"/>
    <property type="molecule type" value="Genomic_DNA"/>
</dbReference>
<keyword evidence="3" id="KW-0408">Iron</keyword>
<dbReference type="InterPro" id="IPR010693">
    <property type="entry name" value="Divergent_4Fe-4S_mono-cluster"/>
</dbReference>
<dbReference type="InterPro" id="IPR052950">
    <property type="entry name" value="CISD"/>
</dbReference>
<keyword evidence="4" id="KW-0411">Iron-sulfur</keyword>
<evidence type="ECO:0000313" key="7">
    <source>
        <dbReference type="EMBL" id="KRG65782.1"/>
    </source>
</evidence>
<proteinExistence type="predicted"/>
<dbReference type="GO" id="GO:0046872">
    <property type="term" value="F:metal ion binding"/>
    <property type="evidence" value="ECO:0007669"/>
    <property type="project" value="UniProtKB-KW"/>
</dbReference>
<feature type="domain" description="Iron-binding zinc finger CDGSH type" evidence="6">
    <location>
        <begin position="95"/>
        <end position="133"/>
    </location>
</feature>